<proteinExistence type="predicted"/>
<dbReference type="PANTHER" id="PTHR10094">
    <property type="entry name" value="STEROL CARRIER PROTEIN 2 SCP-2 FAMILY PROTEIN"/>
    <property type="match status" value="1"/>
</dbReference>
<protein>
    <recommendedName>
        <fullName evidence="1">SCP2 domain-containing protein</fullName>
    </recommendedName>
</protein>
<gene>
    <name evidence="2" type="ORF">MNBD_ACTINO01-2145</name>
</gene>
<dbReference type="Pfam" id="PF02036">
    <property type="entry name" value="SCP2"/>
    <property type="match status" value="1"/>
</dbReference>
<dbReference type="GO" id="GO:0005829">
    <property type="term" value="C:cytosol"/>
    <property type="evidence" value="ECO:0007669"/>
    <property type="project" value="TreeGrafter"/>
</dbReference>
<dbReference type="AlphaFoldDB" id="A0A3B0SGV9"/>
<accession>A0A3B0SGV9</accession>
<dbReference type="Gene3D" id="3.30.1050.10">
    <property type="entry name" value="SCP2 sterol-binding domain"/>
    <property type="match status" value="1"/>
</dbReference>
<dbReference type="PANTHER" id="PTHR10094:SF25">
    <property type="entry name" value="SCP2 STEROL-BINDING DOMAIN-CONTAINING PROTEIN 1"/>
    <property type="match status" value="1"/>
</dbReference>
<reference evidence="2" key="1">
    <citation type="submission" date="2018-06" db="EMBL/GenBank/DDBJ databases">
        <authorList>
            <person name="Zhirakovskaya E."/>
        </authorList>
    </citation>
    <scope>NUCLEOTIDE SEQUENCE</scope>
</reference>
<name>A0A3B0SGV9_9ZZZZ</name>
<organism evidence="2">
    <name type="scientific">hydrothermal vent metagenome</name>
    <dbReference type="NCBI Taxonomy" id="652676"/>
    <lineage>
        <taxon>unclassified sequences</taxon>
        <taxon>metagenomes</taxon>
        <taxon>ecological metagenomes</taxon>
    </lineage>
</organism>
<sequence>MAKFLSQDHFDAAREALNSDPGFQNNIANVELAVQFDVTGAPEGDISYYLKVLDGAVSTDLGPLEEADVTVTSDYETSQAISKGELNVQMAFMTGKIKVGGNMAKIMMHQNVINDYARVLSGLDVEY</sequence>
<evidence type="ECO:0000259" key="1">
    <source>
        <dbReference type="Pfam" id="PF02036"/>
    </source>
</evidence>
<dbReference type="SUPFAM" id="SSF55718">
    <property type="entry name" value="SCP-like"/>
    <property type="match status" value="1"/>
</dbReference>
<dbReference type="InterPro" id="IPR036527">
    <property type="entry name" value="SCP2_sterol-bd_dom_sf"/>
</dbReference>
<dbReference type="EMBL" id="UOEI01000401">
    <property type="protein sequence ID" value="VAW04578.1"/>
    <property type="molecule type" value="Genomic_DNA"/>
</dbReference>
<evidence type="ECO:0000313" key="2">
    <source>
        <dbReference type="EMBL" id="VAW04578.1"/>
    </source>
</evidence>
<feature type="domain" description="SCP2" evidence="1">
    <location>
        <begin position="18"/>
        <end position="113"/>
    </location>
</feature>
<dbReference type="InterPro" id="IPR003033">
    <property type="entry name" value="SCP2_sterol-bd_dom"/>
</dbReference>